<dbReference type="GO" id="GO:0006422">
    <property type="term" value="P:aspartyl-tRNA aminoacylation"/>
    <property type="evidence" value="ECO:0007669"/>
    <property type="project" value="UniProtKB-UniRule"/>
</dbReference>
<dbReference type="InParanoid" id="A0A146G9F4"/>
<evidence type="ECO:0000313" key="9">
    <source>
        <dbReference type="EMBL" id="GAT33467.1"/>
    </source>
</evidence>
<dbReference type="InterPro" id="IPR012340">
    <property type="entry name" value="NA-bd_OB-fold"/>
</dbReference>
<dbReference type="SUPFAM" id="SSF55261">
    <property type="entry name" value="GAD domain-like"/>
    <property type="match status" value="1"/>
</dbReference>
<dbReference type="NCBIfam" id="NF001750">
    <property type="entry name" value="PRK00476.1"/>
    <property type="match status" value="1"/>
</dbReference>
<name>A0A146G9F4_TERSA</name>
<feature type="binding site" evidence="7">
    <location>
        <position position="221"/>
    </location>
    <ligand>
        <name>L-aspartate</name>
        <dbReference type="ChEBI" id="CHEBI:29991"/>
    </ligand>
</feature>
<dbReference type="NCBIfam" id="TIGR00459">
    <property type="entry name" value="aspS_bact"/>
    <property type="match status" value="1"/>
</dbReference>
<keyword evidence="10" id="KW-1185">Reference proteome</keyword>
<dbReference type="InterPro" id="IPR029351">
    <property type="entry name" value="GAD_dom"/>
</dbReference>
<dbReference type="Pfam" id="PF01336">
    <property type="entry name" value="tRNA_anti-codon"/>
    <property type="match status" value="1"/>
</dbReference>
<feature type="site" description="Important for tRNA non-discrimination" evidence="7">
    <location>
        <position position="84"/>
    </location>
</feature>
<dbReference type="InterPro" id="IPR047090">
    <property type="entry name" value="AspRS_core"/>
</dbReference>
<feature type="site" description="Important for tRNA non-discrimination" evidence="7">
    <location>
        <position position="32"/>
    </location>
</feature>
<dbReference type="InterPro" id="IPR004364">
    <property type="entry name" value="Aa-tRNA-synt_II"/>
</dbReference>
<dbReference type="Gene3D" id="2.40.50.140">
    <property type="entry name" value="Nucleic acid-binding proteins"/>
    <property type="match status" value="1"/>
</dbReference>
<evidence type="ECO:0000313" key="10">
    <source>
        <dbReference type="Proteomes" id="UP000076023"/>
    </source>
</evidence>
<feature type="binding site" evidence="7">
    <location>
        <begin position="221"/>
        <end position="223"/>
    </location>
    <ligand>
        <name>ATP</name>
        <dbReference type="ChEBI" id="CHEBI:30616"/>
    </ligand>
</feature>
<dbReference type="InterPro" id="IPR004524">
    <property type="entry name" value="Asp-tRNA-ligase_1"/>
</dbReference>
<keyword evidence="6 7" id="KW-0030">Aminoacyl-tRNA synthetase</keyword>
<keyword evidence="3 7" id="KW-0547">Nucleotide-binding</keyword>
<proteinExistence type="inferred from homology"/>
<comment type="catalytic activity">
    <reaction evidence="7">
        <text>tRNA(Asx) + L-aspartate + ATP = L-aspartyl-tRNA(Asx) + AMP + diphosphate</text>
        <dbReference type="Rhea" id="RHEA:18349"/>
        <dbReference type="Rhea" id="RHEA-COMP:9710"/>
        <dbReference type="Rhea" id="RHEA-COMP:9711"/>
        <dbReference type="ChEBI" id="CHEBI:29991"/>
        <dbReference type="ChEBI" id="CHEBI:30616"/>
        <dbReference type="ChEBI" id="CHEBI:33019"/>
        <dbReference type="ChEBI" id="CHEBI:78442"/>
        <dbReference type="ChEBI" id="CHEBI:78516"/>
        <dbReference type="ChEBI" id="CHEBI:456215"/>
        <dbReference type="EC" id="6.1.1.23"/>
    </reaction>
</comment>
<evidence type="ECO:0000259" key="8">
    <source>
        <dbReference type="PROSITE" id="PS50862"/>
    </source>
</evidence>
<dbReference type="Gene3D" id="3.30.930.10">
    <property type="entry name" value="Bira Bifunctional Protein, Domain 2"/>
    <property type="match status" value="1"/>
</dbReference>
<comment type="subcellular location">
    <subcellularLocation>
        <location evidence="7">Cytoplasm</location>
    </subcellularLocation>
</comment>
<reference evidence="10" key="1">
    <citation type="journal article" date="2017" name="Genome Announc.">
        <title>Draft Genome Sequence of Terrimicrobium sacchariphilum NM-5T, a Facultative Anaerobic Soil Bacterium of the Class Spartobacteria.</title>
        <authorList>
            <person name="Qiu Y.L."/>
            <person name="Tourlousse D.M."/>
            <person name="Matsuura N."/>
            <person name="Ohashi A."/>
            <person name="Sekiguchi Y."/>
        </authorList>
    </citation>
    <scope>NUCLEOTIDE SEQUENCE [LARGE SCALE GENOMIC DNA]</scope>
    <source>
        <strain evidence="10">NM-5</strain>
    </source>
</reference>
<keyword evidence="4 7" id="KW-0067">ATP-binding</keyword>
<comment type="subunit">
    <text evidence="7">Homodimer.</text>
</comment>
<feature type="binding site" evidence="7">
    <location>
        <position position="484"/>
    </location>
    <ligand>
        <name>ATP</name>
        <dbReference type="ChEBI" id="CHEBI:30616"/>
    </ligand>
</feature>
<dbReference type="RefSeq" id="WP_075080670.1">
    <property type="nucleotide sequence ID" value="NZ_BDCO01000002.1"/>
</dbReference>
<evidence type="ECO:0000256" key="5">
    <source>
        <dbReference type="ARBA" id="ARBA00022917"/>
    </source>
</evidence>
<gene>
    <name evidence="7" type="primary">aspS</name>
    <name evidence="9" type="ORF">TSACC_21884</name>
</gene>
<dbReference type="CDD" id="cd00777">
    <property type="entry name" value="AspRS_core"/>
    <property type="match status" value="1"/>
</dbReference>
<dbReference type="Proteomes" id="UP000076023">
    <property type="component" value="Unassembled WGS sequence"/>
</dbReference>
<dbReference type="SUPFAM" id="SSF50249">
    <property type="entry name" value="Nucleic acid-binding proteins"/>
    <property type="match status" value="1"/>
</dbReference>
<dbReference type="PRINTS" id="PR01042">
    <property type="entry name" value="TRNASYNTHASP"/>
</dbReference>
<feature type="binding site" evidence="7">
    <location>
        <begin position="536"/>
        <end position="539"/>
    </location>
    <ligand>
        <name>ATP</name>
        <dbReference type="ChEBI" id="CHEBI:30616"/>
    </ligand>
</feature>
<feature type="binding site" evidence="7">
    <location>
        <position position="491"/>
    </location>
    <ligand>
        <name>L-aspartate</name>
        <dbReference type="ChEBI" id="CHEBI:29991"/>
    </ligand>
</feature>
<dbReference type="PROSITE" id="PS50862">
    <property type="entry name" value="AA_TRNA_LIGASE_II"/>
    <property type="match status" value="1"/>
</dbReference>
<sequence>MTYRTHHCGALRKADSGSRVTLCGWVDSRRDHGGVVFIDLRDRNGITQVVFRPEEHAEAASAAHGLRVEDVVQVSGTVAPRLTGTENTKLATGEIEIVADTLVILNKADVLPFPLDEDSVNEDLRLEHRYLDLRRPAMVRNLTVRHKVVKTTRDYFDRQGFLEIETPVLSKSTPEGAREFLVPSRIFPGSFYALSQSPQQYKQLLMVAGLERYFQIAKCFRDEDPRADRITELTQVDLEASFITQEDIIELIEGLLVEIFREVRGVEIPRPFLRMTYQEAMNRYGSDKPDRRFGLELITLDEVFKASEFKVFRGALDNGGTVKAINAKGFAGITTGQIEGLTELAKQYGAKGLAFIKVENGEWKSPIAKFLTDAEKQALISQLGIEEGDLILFGAGDWETVCNVLGRIRLRVAELQKLITDPNALEFLWVVEFPLLAYNAEEQKWNAVHHPFTRPHADDVALIEAGEYGKVRAQAYDVVLNGVEIGGGSIRIHESDLQAKLFEVLGISPEKQQLLFPHLLKAFRFGAPPHGGVALGVDRLVMLAVGTENIRDVVAFPKNNRGEDLMMSSPTPAEPRQLRELGIQVTRKA</sequence>
<comment type="function">
    <text evidence="7">Aspartyl-tRNA synthetase with relaxed tRNA specificity since it is able to aspartylate not only its cognate tRNA(Asp) but also tRNA(Asn). Reaction proceeds in two steps: L-aspartate is first activated by ATP to form Asp-AMP and then transferred to the acceptor end of tRNA(Asp/Asn).</text>
</comment>
<dbReference type="InterPro" id="IPR045864">
    <property type="entry name" value="aa-tRNA-synth_II/BPL/LPL"/>
</dbReference>
<dbReference type="AlphaFoldDB" id="A0A146G9F4"/>
<accession>A0A146G9F4</accession>
<comment type="caution">
    <text evidence="7">Lacks conserved residue(s) required for the propagation of feature annotation.</text>
</comment>
<keyword evidence="7" id="KW-0963">Cytoplasm</keyword>
<dbReference type="Gene3D" id="3.30.1360.30">
    <property type="entry name" value="GAD-like domain"/>
    <property type="match status" value="1"/>
</dbReference>
<dbReference type="GO" id="GO:0004815">
    <property type="term" value="F:aspartate-tRNA ligase activity"/>
    <property type="evidence" value="ECO:0007669"/>
    <property type="project" value="UniProtKB-UniRule"/>
</dbReference>
<dbReference type="STRING" id="690879.TSACC_21884"/>
<dbReference type="InterPro" id="IPR004115">
    <property type="entry name" value="GAD-like_sf"/>
</dbReference>
<dbReference type="GO" id="GO:0005524">
    <property type="term" value="F:ATP binding"/>
    <property type="evidence" value="ECO:0007669"/>
    <property type="project" value="UniProtKB-UniRule"/>
</dbReference>
<dbReference type="InterPro" id="IPR004365">
    <property type="entry name" value="NA-bd_OB_tRNA"/>
</dbReference>
<keyword evidence="2 7" id="KW-0436">Ligase</keyword>
<organism evidence="9 10">
    <name type="scientific">Terrimicrobium sacchariphilum</name>
    <dbReference type="NCBI Taxonomy" id="690879"/>
    <lineage>
        <taxon>Bacteria</taxon>
        <taxon>Pseudomonadati</taxon>
        <taxon>Verrucomicrobiota</taxon>
        <taxon>Terrimicrobiia</taxon>
        <taxon>Terrimicrobiales</taxon>
        <taxon>Terrimicrobiaceae</taxon>
        <taxon>Terrimicrobium</taxon>
    </lineage>
</organism>
<dbReference type="FunCoup" id="A0A146G9F4">
    <property type="interactions" value="557"/>
</dbReference>
<dbReference type="InterPro" id="IPR002312">
    <property type="entry name" value="Asp/Asn-tRNA-synth_IIb"/>
</dbReference>
<dbReference type="Pfam" id="PF02938">
    <property type="entry name" value="GAD"/>
    <property type="match status" value="1"/>
</dbReference>
<dbReference type="GO" id="GO:0005737">
    <property type="term" value="C:cytoplasm"/>
    <property type="evidence" value="ECO:0007669"/>
    <property type="project" value="UniProtKB-SubCell"/>
</dbReference>
<dbReference type="Pfam" id="PF00152">
    <property type="entry name" value="tRNA-synt_2"/>
    <property type="match status" value="1"/>
</dbReference>
<feature type="region of interest" description="Aspartate" evidence="7">
    <location>
        <begin position="199"/>
        <end position="202"/>
    </location>
</feature>
<dbReference type="InterPro" id="IPR047089">
    <property type="entry name" value="Asp-tRNA-ligase_1_N"/>
</dbReference>
<feature type="binding site" evidence="7">
    <location>
        <position position="175"/>
    </location>
    <ligand>
        <name>L-aspartate</name>
        <dbReference type="ChEBI" id="CHEBI:29991"/>
    </ligand>
</feature>
<evidence type="ECO:0000256" key="1">
    <source>
        <dbReference type="ARBA" id="ARBA00006303"/>
    </source>
</evidence>
<evidence type="ECO:0000256" key="7">
    <source>
        <dbReference type="HAMAP-Rule" id="MF_00044"/>
    </source>
</evidence>
<keyword evidence="5 7" id="KW-0648">Protein biosynthesis</keyword>
<dbReference type="PANTHER" id="PTHR22594">
    <property type="entry name" value="ASPARTYL/LYSYL-TRNA SYNTHETASE"/>
    <property type="match status" value="1"/>
</dbReference>
<dbReference type="EMBL" id="BDCO01000002">
    <property type="protein sequence ID" value="GAT33467.1"/>
    <property type="molecule type" value="Genomic_DNA"/>
</dbReference>
<dbReference type="GO" id="GO:0003676">
    <property type="term" value="F:nucleic acid binding"/>
    <property type="evidence" value="ECO:0007669"/>
    <property type="project" value="InterPro"/>
</dbReference>
<feature type="domain" description="Aminoacyl-transfer RNA synthetases class-II family profile" evidence="8">
    <location>
        <begin position="142"/>
        <end position="557"/>
    </location>
</feature>
<dbReference type="OrthoDB" id="9802326at2"/>
<evidence type="ECO:0000256" key="6">
    <source>
        <dbReference type="ARBA" id="ARBA00023146"/>
    </source>
</evidence>
<evidence type="ECO:0000256" key="4">
    <source>
        <dbReference type="ARBA" id="ARBA00022840"/>
    </source>
</evidence>
<dbReference type="InterPro" id="IPR006195">
    <property type="entry name" value="aa-tRNA-synth_II"/>
</dbReference>
<dbReference type="SUPFAM" id="SSF55681">
    <property type="entry name" value="Class II aaRS and biotin synthetases"/>
    <property type="match status" value="1"/>
</dbReference>
<protein>
    <recommendedName>
        <fullName evidence="7">Aspartate--tRNA(Asp/Asn) ligase</fullName>
        <ecNumber evidence="7">6.1.1.23</ecNumber>
    </recommendedName>
    <alternativeName>
        <fullName evidence="7">Aspartyl-tRNA synthetase</fullName>
        <shortName evidence="7">AspRS</shortName>
    </alternativeName>
    <alternativeName>
        <fullName evidence="7">Non-discriminating aspartyl-tRNA synthetase</fullName>
        <shortName evidence="7">ND-AspRS</shortName>
    </alternativeName>
</protein>
<evidence type="ECO:0000256" key="3">
    <source>
        <dbReference type="ARBA" id="ARBA00022741"/>
    </source>
</evidence>
<dbReference type="EC" id="6.1.1.23" evidence="7"/>
<comment type="caution">
    <text evidence="9">The sequence shown here is derived from an EMBL/GenBank/DDBJ whole genome shotgun (WGS) entry which is preliminary data.</text>
</comment>
<dbReference type="HAMAP" id="MF_00044">
    <property type="entry name" value="Asp_tRNA_synth_type1"/>
    <property type="match status" value="1"/>
</dbReference>
<dbReference type="PANTHER" id="PTHR22594:SF5">
    <property type="entry name" value="ASPARTATE--TRNA LIGASE, MITOCHONDRIAL"/>
    <property type="match status" value="1"/>
</dbReference>
<evidence type="ECO:0000256" key="2">
    <source>
        <dbReference type="ARBA" id="ARBA00022598"/>
    </source>
</evidence>
<feature type="binding site" evidence="7">
    <location>
        <position position="449"/>
    </location>
    <ligand>
        <name>L-aspartate</name>
        <dbReference type="ChEBI" id="CHEBI:29991"/>
    </ligand>
</feature>
<comment type="similarity">
    <text evidence="1 7">Belongs to the class-II aminoacyl-tRNA synthetase family. Type 1 subfamily.</text>
</comment>
<dbReference type="CDD" id="cd04317">
    <property type="entry name" value="EcAspRS_like_N"/>
    <property type="match status" value="1"/>
</dbReference>
<dbReference type="GO" id="GO:0050560">
    <property type="term" value="F:aspartate-tRNA(Asn) ligase activity"/>
    <property type="evidence" value="ECO:0007669"/>
    <property type="project" value="UniProtKB-EC"/>
</dbReference>